<dbReference type="PROSITE" id="PS50005">
    <property type="entry name" value="TPR"/>
    <property type="match status" value="1"/>
</dbReference>
<evidence type="ECO:0000313" key="3">
    <source>
        <dbReference type="Proteomes" id="UP000320390"/>
    </source>
</evidence>
<protein>
    <submittedName>
        <fullName evidence="2">Tetratricopeptide repeat protein</fullName>
    </submittedName>
</protein>
<dbReference type="Gene3D" id="1.25.40.10">
    <property type="entry name" value="Tetratricopeptide repeat domain"/>
    <property type="match status" value="1"/>
</dbReference>
<dbReference type="InterPro" id="IPR019734">
    <property type="entry name" value="TPR_rpt"/>
</dbReference>
<accession>A0A518ETU0</accession>
<dbReference type="EMBL" id="CP036434">
    <property type="protein sequence ID" value="QDV07504.1"/>
    <property type="molecule type" value="Genomic_DNA"/>
</dbReference>
<dbReference type="SMART" id="SM00028">
    <property type="entry name" value="TPR"/>
    <property type="match status" value="2"/>
</dbReference>
<dbReference type="SUPFAM" id="SSF69318">
    <property type="entry name" value="Integrin alpha N-terminal domain"/>
    <property type="match status" value="1"/>
</dbReference>
<keyword evidence="1" id="KW-0802">TPR repeat</keyword>
<dbReference type="InterPro" id="IPR028994">
    <property type="entry name" value="Integrin_alpha_N"/>
</dbReference>
<organism evidence="2 3">
    <name type="scientific">Saltatorellus ferox</name>
    <dbReference type="NCBI Taxonomy" id="2528018"/>
    <lineage>
        <taxon>Bacteria</taxon>
        <taxon>Pseudomonadati</taxon>
        <taxon>Planctomycetota</taxon>
        <taxon>Planctomycetia</taxon>
        <taxon>Planctomycetia incertae sedis</taxon>
        <taxon>Saltatorellus</taxon>
    </lineage>
</organism>
<proteinExistence type="predicted"/>
<dbReference type="InterPro" id="IPR011990">
    <property type="entry name" value="TPR-like_helical_dom_sf"/>
</dbReference>
<dbReference type="AlphaFoldDB" id="A0A518ETU0"/>
<gene>
    <name evidence="2" type="ORF">Poly30_30300</name>
</gene>
<dbReference type="Proteomes" id="UP000320390">
    <property type="component" value="Chromosome"/>
</dbReference>
<sequence>MVSRTPGRSLGASENQATYQNYLDGWAELNRSLVLGEPWSGDERNVAFLNSGGQGEALDFADMGGVLGLDAIGDGRSAASIDIDFDGDEDIVLSNRTEPRIQIFRNRLADGVPTLAVRLVGTGKSGTEAVGGIVYATPVQGMGEEEPTTAGVVPGKTLRRTRTIGSGYLAQTSAWLRFAFPDDAWDGEPSRGQRVHLQVRWPRSATVEDFGLVRMGSKRLVLEQGKGVAREVTAPRPVRLEAAELPAFDLSPENGRRLALPAPSSIPSLAVRGVSGRTARLFGITPDGPRGAGQPVVAVVWNSKEPDAIVRLGALGALSEEAAAAEALVIAIDLAEEASDSGAEEAFPAQLQRGAALLSRAGFDGDELAAVGSTKEILAEIVAWRMGRPEPPALPWSLIVGPDGRLDVVRTGAWVPGEAGRDFLFCKTLGNARLALASPFGGRWVNPPLEANLASLKSRLERRGISEAVRELELARVTTAATTSAEVQVRLGQTYLGSNELEKALRAFDLAIESEPESAIAHKARAYTLQLLKRPVDSIEAWGRAIELDPSDPNSRVNRAFAAIEAGEIGIAREELDVLIATQGADSEAAQAVSRALESK</sequence>
<name>A0A518ETU0_9BACT</name>
<evidence type="ECO:0000313" key="2">
    <source>
        <dbReference type="EMBL" id="QDV07504.1"/>
    </source>
</evidence>
<dbReference type="OrthoDB" id="292539at2"/>
<keyword evidence="3" id="KW-1185">Reference proteome</keyword>
<evidence type="ECO:0000256" key="1">
    <source>
        <dbReference type="PROSITE-ProRule" id="PRU00339"/>
    </source>
</evidence>
<reference evidence="2 3" key="1">
    <citation type="submission" date="2019-02" db="EMBL/GenBank/DDBJ databases">
        <title>Deep-cultivation of Planctomycetes and their phenomic and genomic characterization uncovers novel biology.</title>
        <authorList>
            <person name="Wiegand S."/>
            <person name="Jogler M."/>
            <person name="Boedeker C."/>
            <person name="Pinto D."/>
            <person name="Vollmers J."/>
            <person name="Rivas-Marin E."/>
            <person name="Kohn T."/>
            <person name="Peeters S.H."/>
            <person name="Heuer A."/>
            <person name="Rast P."/>
            <person name="Oberbeckmann S."/>
            <person name="Bunk B."/>
            <person name="Jeske O."/>
            <person name="Meyerdierks A."/>
            <person name="Storesund J.E."/>
            <person name="Kallscheuer N."/>
            <person name="Luecker S."/>
            <person name="Lage O.M."/>
            <person name="Pohl T."/>
            <person name="Merkel B.J."/>
            <person name="Hornburger P."/>
            <person name="Mueller R.-W."/>
            <person name="Bruemmer F."/>
            <person name="Labrenz M."/>
            <person name="Spormann A.M."/>
            <person name="Op den Camp H."/>
            <person name="Overmann J."/>
            <person name="Amann R."/>
            <person name="Jetten M.S.M."/>
            <person name="Mascher T."/>
            <person name="Medema M.H."/>
            <person name="Devos D.P."/>
            <person name="Kaster A.-K."/>
            <person name="Ovreas L."/>
            <person name="Rohde M."/>
            <person name="Galperin M.Y."/>
            <person name="Jogler C."/>
        </authorList>
    </citation>
    <scope>NUCLEOTIDE SEQUENCE [LARGE SCALE GENOMIC DNA]</scope>
    <source>
        <strain evidence="2 3">Poly30</strain>
    </source>
</reference>
<feature type="repeat" description="TPR" evidence="1">
    <location>
        <begin position="485"/>
        <end position="518"/>
    </location>
</feature>
<dbReference type="SUPFAM" id="SSF48452">
    <property type="entry name" value="TPR-like"/>
    <property type="match status" value="1"/>
</dbReference>